<dbReference type="GO" id="GO:0016787">
    <property type="term" value="F:hydrolase activity"/>
    <property type="evidence" value="ECO:0007669"/>
    <property type="project" value="UniProtKB-KW"/>
</dbReference>
<sequence>MNEMRFSVLASGSTGNAFYVETKQERLLVDAGLSGKQLEKLFADIDRHIEDITGILVTHEHSDHIKGLGVIARKYRLPIYANEKTWKAMDGIIGDIPLEQKFIFPTGSVRTFGDLDVESFGVSHDAAEPMFYVFHYEGKKLVLITDTGYVSERMKGVIRHADVFVFESNHDVEMLRMGKYPWNIKRRILSDVGHVSNEDAGLALADVIGDQTKRIYLAHLSQDNNMKELARMTVAQTLERKGIAVGESFQLYDTDPARPTALIPV</sequence>
<dbReference type="Gene3D" id="3.60.15.10">
    <property type="entry name" value="Ribonuclease Z/Hydroxyacylglutathione hydrolase-like"/>
    <property type="match status" value="1"/>
</dbReference>
<reference evidence="2 3" key="1">
    <citation type="journal article" date="2008" name="Genome Biol.">
        <title>Encapsulated in silica: genome, proteome and physiology of the thermophilic bacterium Anoxybacillus flavithermus WK1.</title>
        <authorList>
            <person name="Saw J.H."/>
            <person name="Mountain B.W."/>
            <person name="Feng L."/>
            <person name="Omelchenko M.V."/>
            <person name="Hou S."/>
            <person name="Saito J.A."/>
            <person name="Stott M.B."/>
            <person name="Li D."/>
            <person name="Zhao G."/>
            <person name="Wu J."/>
            <person name="Galperin M.Y."/>
            <person name="Koonin E.V."/>
            <person name="Makarova K.S."/>
            <person name="Wolf Y.I."/>
            <person name="Rigden D.J."/>
            <person name="Dunfield P.F."/>
            <person name="Wang L."/>
            <person name="Alam M."/>
        </authorList>
    </citation>
    <scope>NUCLEOTIDE SEQUENCE [LARGE SCALE GENOMIC DNA]</scope>
    <source>
        <strain evidence="3">DSM 21510 / WK1</strain>
    </source>
</reference>
<dbReference type="InterPro" id="IPR001279">
    <property type="entry name" value="Metallo-B-lactamas"/>
</dbReference>
<evidence type="ECO:0000259" key="1">
    <source>
        <dbReference type="SMART" id="SM00849"/>
    </source>
</evidence>
<dbReference type="PANTHER" id="PTHR47619">
    <property type="entry name" value="METALLO-HYDROLASE YYCJ-RELATED"/>
    <property type="match status" value="1"/>
</dbReference>
<dbReference type="HOGENOM" id="CLU_073253_0_0_9"/>
<dbReference type="eggNOG" id="COG1235">
    <property type="taxonomic scope" value="Bacteria"/>
</dbReference>
<dbReference type="InterPro" id="IPR036866">
    <property type="entry name" value="RibonucZ/Hydroxyglut_hydro"/>
</dbReference>
<evidence type="ECO:0000313" key="2">
    <source>
        <dbReference type="EMBL" id="ACJ35188.1"/>
    </source>
</evidence>
<gene>
    <name evidence="2" type="ordered locus">Aflv_2835</name>
</gene>
<proteinExistence type="predicted"/>
<dbReference type="SUPFAM" id="SSF56281">
    <property type="entry name" value="Metallo-hydrolase/oxidoreductase"/>
    <property type="match status" value="1"/>
</dbReference>
<evidence type="ECO:0000313" key="3">
    <source>
        <dbReference type="Proteomes" id="UP000000742"/>
    </source>
</evidence>
<dbReference type="STRING" id="491915.Aflv_2835"/>
<dbReference type="PANTHER" id="PTHR47619:SF1">
    <property type="entry name" value="EXODEOXYRIBONUCLEASE WALJ"/>
    <property type="match status" value="1"/>
</dbReference>
<dbReference type="SMART" id="SM00849">
    <property type="entry name" value="Lactamase_B"/>
    <property type="match status" value="1"/>
</dbReference>
<dbReference type="AlphaFoldDB" id="B7GMT6"/>
<dbReference type="EMBL" id="CP000922">
    <property type="protein sequence ID" value="ACJ35188.1"/>
    <property type="molecule type" value="Genomic_DNA"/>
</dbReference>
<dbReference type="InterPro" id="IPR058121">
    <property type="entry name" value="WalJ/YycJ"/>
</dbReference>
<organism evidence="2 3">
    <name type="scientific">Anoxybacillus flavithermus (strain DSM 21510 / WK1)</name>
    <dbReference type="NCBI Taxonomy" id="491915"/>
    <lineage>
        <taxon>Bacteria</taxon>
        <taxon>Bacillati</taxon>
        <taxon>Bacillota</taxon>
        <taxon>Bacilli</taxon>
        <taxon>Bacillales</taxon>
        <taxon>Anoxybacillaceae</taxon>
        <taxon>Anoxybacillus</taxon>
    </lineage>
</organism>
<dbReference type="CDD" id="cd07733">
    <property type="entry name" value="YycJ-like_MBL-fold"/>
    <property type="match status" value="1"/>
</dbReference>
<feature type="domain" description="Metallo-beta-lactamase" evidence="1">
    <location>
        <begin position="14"/>
        <end position="219"/>
    </location>
</feature>
<dbReference type="Proteomes" id="UP000000742">
    <property type="component" value="Chromosome"/>
</dbReference>
<name>B7GMT6_ANOFW</name>
<dbReference type="Pfam" id="PF12706">
    <property type="entry name" value="Lactamase_B_2"/>
    <property type="match status" value="1"/>
</dbReference>
<dbReference type="InterPro" id="IPR052533">
    <property type="entry name" value="WalJ/YycJ-like"/>
</dbReference>
<keyword evidence="2" id="KW-0378">Hydrolase</keyword>
<dbReference type="KEGG" id="afl:Aflv_2835"/>
<protein>
    <submittedName>
        <fullName evidence="2">Metal-dependent hydrolase of the beta-lactamase superfamily III</fullName>
    </submittedName>
</protein>
<accession>B7GMT6</accession>